<organism evidence="2 3">
    <name type="scientific">Actinocrispum wychmicini</name>
    <dbReference type="NCBI Taxonomy" id="1213861"/>
    <lineage>
        <taxon>Bacteria</taxon>
        <taxon>Bacillati</taxon>
        <taxon>Actinomycetota</taxon>
        <taxon>Actinomycetes</taxon>
        <taxon>Pseudonocardiales</taxon>
        <taxon>Pseudonocardiaceae</taxon>
        <taxon>Actinocrispum</taxon>
    </lineage>
</organism>
<protein>
    <submittedName>
        <fullName evidence="2">Fic family protein</fullName>
    </submittedName>
</protein>
<dbReference type="PROSITE" id="PS51459">
    <property type="entry name" value="FIDO"/>
    <property type="match status" value="1"/>
</dbReference>
<evidence type="ECO:0000259" key="1">
    <source>
        <dbReference type="PROSITE" id="PS51459"/>
    </source>
</evidence>
<name>A0A4R2JJK6_9PSEU</name>
<dbReference type="InterPro" id="IPR036597">
    <property type="entry name" value="Fido-like_dom_sf"/>
</dbReference>
<accession>A0A4R2JJK6</accession>
<gene>
    <name evidence="2" type="ORF">EV192_105743</name>
</gene>
<evidence type="ECO:0000313" key="2">
    <source>
        <dbReference type="EMBL" id="TCO58672.1"/>
    </source>
</evidence>
<dbReference type="PANTHER" id="PTHR13504:SF38">
    <property type="entry name" value="FIDO DOMAIN-CONTAINING PROTEIN"/>
    <property type="match status" value="1"/>
</dbReference>
<dbReference type="Pfam" id="PF02661">
    <property type="entry name" value="Fic"/>
    <property type="match status" value="1"/>
</dbReference>
<dbReference type="AlphaFoldDB" id="A0A4R2JJK6"/>
<dbReference type="EMBL" id="SLWS01000005">
    <property type="protein sequence ID" value="TCO58672.1"/>
    <property type="molecule type" value="Genomic_DNA"/>
</dbReference>
<dbReference type="InterPro" id="IPR040198">
    <property type="entry name" value="Fido_containing"/>
</dbReference>
<dbReference type="OrthoDB" id="9813719at2"/>
<dbReference type="InterPro" id="IPR003812">
    <property type="entry name" value="Fido"/>
</dbReference>
<reference evidence="2 3" key="1">
    <citation type="submission" date="2019-03" db="EMBL/GenBank/DDBJ databases">
        <title>Genomic Encyclopedia of Type Strains, Phase IV (KMG-IV): sequencing the most valuable type-strain genomes for metagenomic binning, comparative biology and taxonomic classification.</title>
        <authorList>
            <person name="Goeker M."/>
        </authorList>
    </citation>
    <scope>NUCLEOTIDE SEQUENCE [LARGE SCALE GENOMIC DNA]</scope>
    <source>
        <strain evidence="2 3">DSM 45934</strain>
    </source>
</reference>
<feature type="domain" description="Fido" evidence="1">
    <location>
        <begin position="106"/>
        <end position="241"/>
    </location>
</feature>
<dbReference type="PANTHER" id="PTHR13504">
    <property type="entry name" value="FIDO DOMAIN-CONTAINING PROTEIN DDB_G0283145"/>
    <property type="match status" value="1"/>
</dbReference>
<sequence length="359" mass="40361">MLFAAPELDATDRAVLDLIEDQHRRLRPLVAAPRRWSGLLRKVALARAVRGSNAIEGFTVTVDDAFAILDNQEPHEAGELAWRAVRGYRDAMTYVLQLAQEPRLDICTHTLRALHFMMQQYDLTKWPGRWRPDDVHVPGLIDELVAAVNGSGTTPVLVRAAMAHLDLVAIQPFKEGNERMARCLQTLVLAGGGRFAAPEFASIEEDLGRNDQEYRHVLALVTGGLWDPGRDTRPWIRFCLTAHYRQALRIVYRAEHVSRLWVCAEEEISRAGLPDRCVQPLVYCMSGRQLRNSTYRQLTEGVSQNVAGRDLVDLVRADLLDARGEKRGRYYAPSPRMRLAAVASAELSVEGNPYEMTPT</sequence>
<dbReference type="Proteomes" id="UP000295680">
    <property type="component" value="Unassembled WGS sequence"/>
</dbReference>
<dbReference type="RefSeq" id="WP_132119574.1">
    <property type="nucleotide sequence ID" value="NZ_SLWS01000005.1"/>
</dbReference>
<evidence type="ECO:0000313" key="3">
    <source>
        <dbReference type="Proteomes" id="UP000295680"/>
    </source>
</evidence>
<dbReference type="SUPFAM" id="SSF140931">
    <property type="entry name" value="Fic-like"/>
    <property type="match status" value="1"/>
</dbReference>
<dbReference type="Gene3D" id="1.10.3290.10">
    <property type="entry name" value="Fido-like domain"/>
    <property type="match status" value="1"/>
</dbReference>
<comment type="caution">
    <text evidence="2">The sequence shown here is derived from an EMBL/GenBank/DDBJ whole genome shotgun (WGS) entry which is preliminary data.</text>
</comment>
<keyword evidence="3" id="KW-1185">Reference proteome</keyword>
<proteinExistence type="predicted"/>